<protein>
    <submittedName>
        <fullName evidence="1">Uncharacterized protein</fullName>
    </submittedName>
</protein>
<dbReference type="EMBL" id="BT138361">
    <property type="protein sequence ID" value="AFK38156.1"/>
    <property type="molecule type" value="mRNA"/>
</dbReference>
<reference evidence="1" key="1">
    <citation type="submission" date="2012-05" db="EMBL/GenBank/DDBJ databases">
        <authorList>
            <person name="Krishnakumar V."/>
            <person name="Cheung F."/>
            <person name="Xiao Y."/>
            <person name="Chan A."/>
            <person name="Moskal W.A."/>
            <person name="Town C.D."/>
        </authorList>
    </citation>
    <scope>NUCLEOTIDE SEQUENCE</scope>
</reference>
<proteinExistence type="evidence at transcript level"/>
<sequence length="44" mass="5141">MFCLLRSSLLRYKTVVKPEPGPKLPFSSTTWLSSLVLDLRLQRY</sequence>
<accession>I3SD14</accession>
<name>I3SD14_MEDTR</name>
<evidence type="ECO:0000313" key="1">
    <source>
        <dbReference type="EMBL" id="AFK38156.1"/>
    </source>
</evidence>
<dbReference type="AlphaFoldDB" id="I3SD14"/>
<organism evidence="1">
    <name type="scientific">Medicago truncatula</name>
    <name type="common">Barrel medic</name>
    <name type="synonym">Medicago tribuloides</name>
    <dbReference type="NCBI Taxonomy" id="3880"/>
    <lineage>
        <taxon>Eukaryota</taxon>
        <taxon>Viridiplantae</taxon>
        <taxon>Streptophyta</taxon>
        <taxon>Embryophyta</taxon>
        <taxon>Tracheophyta</taxon>
        <taxon>Spermatophyta</taxon>
        <taxon>Magnoliopsida</taxon>
        <taxon>eudicotyledons</taxon>
        <taxon>Gunneridae</taxon>
        <taxon>Pentapetalae</taxon>
        <taxon>rosids</taxon>
        <taxon>fabids</taxon>
        <taxon>Fabales</taxon>
        <taxon>Fabaceae</taxon>
        <taxon>Papilionoideae</taxon>
        <taxon>50 kb inversion clade</taxon>
        <taxon>NPAAA clade</taxon>
        <taxon>Hologalegina</taxon>
        <taxon>IRL clade</taxon>
        <taxon>Trifolieae</taxon>
        <taxon>Medicago</taxon>
    </lineage>
</organism>